<dbReference type="Proteomes" id="UP000019116">
    <property type="component" value="Chromosome 5A"/>
</dbReference>
<dbReference type="SMR" id="A0A3B6KIM1"/>
<reference evidence="3" key="1">
    <citation type="submission" date="2018-08" db="EMBL/GenBank/DDBJ databases">
        <authorList>
            <person name="Rossello M."/>
        </authorList>
    </citation>
    <scope>NUCLEOTIDE SEQUENCE [LARGE SCALE GENOMIC DNA]</scope>
    <source>
        <strain evidence="3">cv. Chinese Spring</strain>
    </source>
</reference>
<accession>A0A3B6KIM1</accession>
<dbReference type="PANTHER" id="PTHR33699">
    <property type="entry name" value="EXPRESSED PROTEIN"/>
    <property type="match status" value="1"/>
</dbReference>
<dbReference type="OrthoDB" id="671652at2759"/>
<keyword evidence="2" id="KW-1133">Transmembrane helix</keyword>
<keyword evidence="2" id="KW-0812">Transmembrane</keyword>
<dbReference type="PANTHER" id="PTHR33699:SF1">
    <property type="entry name" value="OS12G0418200 PROTEIN"/>
    <property type="match status" value="1"/>
</dbReference>
<sequence>MEVRHPIPVPSSSRIMGVVFILVVGLFLVLQKARRPQVPAFGEWNYYYHYDEPEAAWYAMPEPQACSDVWFKYSPPPRKPAPTPKKQQARRRRPAGCDGVSGARQSARPSLDAAATAKGGASRRVVRPVDADLYQVPPPEFTPNRRPVKVAQQRRSLWMMGCLGCVA</sequence>
<dbReference type="Gramene" id="TraesCAD_scaffold_124630_01G000100.1">
    <property type="protein sequence ID" value="TraesCAD_scaffold_124630_01G000100.1"/>
    <property type="gene ID" value="TraesCAD_scaffold_124630_01G000100"/>
</dbReference>
<dbReference type="Gramene" id="TraesROB_scaffold_197882_01G000100.1">
    <property type="protein sequence ID" value="TraesROB_scaffold_197882_01G000100.1"/>
    <property type="gene ID" value="TraesROB_scaffold_197882_01G000100"/>
</dbReference>
<keyword evidence="4" id="KW-1185">Reference proteome</keyword>
<dbReference type="Gramene" id="TraesCLE_scaffold_101825_01G000100.1">
    <property type="protein sequence ID" value="TraesCLE_scaffold_101825_01G000100.1"/>
    <property type="gene ID" value="TraesCLE_scaffold_101825_01G000100"/>
</dbReference>
<dbReference type="AlphaFoldDB" id="A0A3B6KIM1"/>
<name>A0A3B6KIM1_WHEAT</name>
<dbReference type="Gramene" id="TraesCS5A03G0707300.1">
    <property type="protein sequence ID" value="TraesCS5A03G0707300.1.CDS"/>
    <property type="gene ID" value="TraesCS5A03G0707300"/>
</dbReference>
<dbReference type="Gramene" id="TraesCS5A02G289400.1">
    <property type="protein sequence ID" value="TraesCS5A02G289400.1"/>
    <property type="gene ID" value="TraesCS5A02G289400"/>
</dbReference>
<evidence type="ECO:0000256" key="2">
    <source>
        <dbReference type="SAM" id="Phobius"/>
    </source>
</evidence>
<keyword evidence="2" id="KW-0472">Membrane</keyword>
<evidence type="ECO:0000313" key="4">
    <source>
        <dbReference type="Proteomes" id="UP000019116"/>
    </source>
</evidence>
<dbReference type="Gramene" id="TraesPARA_EIv1.0_1560440.2">
    <property type="protein sequence ID" value="TraesPARA_EIv1.0_1560440.2.CDS"/>
    <property type="gene ID" value="TraesPARA_EIv1.0_1560440"/>
</dbReference>
<feature type="region of interest" description="Disordered" evidence="1">
    <location>
        <begin position="76"/>
        <end position="122"/>
    </location>
</feature>
<protein>
    <submittedName>
        <fullName evidence="3">Uncharacterized protein</fullName>
    </submittedName>
</protein>
<dbReference type="STRING" id="4565.A0A3B6KIM1"/>
<feature type="transmembrane region" description="Helical" evidence="2">
    <location>
        <begin position="12"/>
        <end position="30"/>
    </location>
</feature>
<proteinExistence type="predicted"/>
<organism evidence="3">
    <name type="scientific">Triticum aestivum</name>
    <name type="common">Wheat</name>
    <dbReference type="NCBI Taxonomy" id="4565"/>
    <lineage>
        <taxon>Eukaryota</taxon>
        <taxon>Viridiplantae</taxon>
        <taxon>Streptophyta</taxon>
        <taxon>Embryophyta</taxon>
        <taxon>Tracheophyta</taxon>
        <taxon>Spermatophyta</taxon>
        <taxon>Magnoliopsida</taxon>
        <taxon>Liliopsida</taxon>
        <taxon>Poales</taxon>
        <taxon>Poaceae</taxon>
        <taxon>BOP clade</taxon>
        <taxon>Pooideae</taxon>
        <taxon>Triticodae</taxon>
        <taxon>Triticeae</taxon>
        <taxon>Triticinae</taxon>
        <taxon>Triticum</taxon>
    </lineage>
</organism>
<reference evidence="3" key="2">
    <citation type="submission" date="2018-10" db="UniProtKB">
        <authorList>
            <consortium name="EnsemblPlants"/>
        </authorList>
    </citation>
    <scope>IDENTIFICATION</scope>
</reference>
<evidence type="ECO:0000313" key="3">
    <source>
        <dbReference type="EnsemblPlants" id="TraesCS5A02G289400.1"/>
    </source>
</evidence>
<gene>
    <name evidence="3" type="primary">LOC123107370</name>
</gene>
<dbReference type="EnsemblPlants" id="TraesCS5A02G289400.1">
    <property type="protein sequence ID" value="TraesCS5A02G289400.1"/>
    <property type="gene ID" value="TraesCS5A02G289400"/>
</dbReference>
<dbReference type="Gramene" id="TraesRN5A0100719900.1">
    <property type="protein sequence ID" value="TraesRN5A0100719900.1"/>
    <property type="gene ID" value="TraesRN5A0100719900"/>
</dbReference>
<evidence type="ECO:0000256" key="1">
    <source>
        <dbReference type="SAM" id="MobiDB-lite"/>
    </source>
</evidence>
<dbReference type="Gramene" id="TraesWEE_scaffold_124642_01G000100.1">
    <property type="protein sequence ID" value="TraesWEE_scaffold_124642_01G000100.1"/>
    <property type="gene ID" value="TraesWEE_scaffold_124642_01G000100"/>
</dbReference>